<dbReference type="Proteomes" id="UP000788993">
    <property type="component" value="Unassembled WGS sequence"/>
</dbReference>
<evidence type="ECO:0000313" key="2">
    <source>
        <dbReference type="Proteomes" id="UP000788993"/>
    </source>
</evidence>
<evidence type="ECO:0000313" key="1">
    <source>
        <dbReference type="EMBL" id="KAH3673917.1"/>
    </source>
</evidence>
<dbReference type="EMBL" id="JAEUBD010000526">
    <property type="protein sequence ID" value="KAH3673917.1"/>
    <property type="molecule type" value="Genomic_DNA"/>
</dbReference>
<accession>A0A9P8PM21</accession>
<gene>
    <name evidence="1" type="ORF">OGATHE_001897</name>
</gene>
<proteinExistence type="predicted"/>
<dbReference type="AlphaFoldDB" id="A0A9P8PM21"/>
<name>A0A9P8PM21_9ASCO</name>
<reference evidence="1" key="1">
    <citation type="journal article" date="2021" name="Open Biol.">
        <title>Shared evolutionary footprints suggest mitochondrial oxidative damage underlies multiple complex I losses in fungi.</title>
        <authorList>
            <person name="Schikora-Tamarit M.A."/>
            <person name="Marcet-Houben M."/>
            <person name="Nosek J."/>
            <person name="Gabaldon T."/>
        </authorList>
    </citation>
    <scope>NUCLEOTIDE SEQUENCE</scope>
    <source>
        <strain evidence="1">NCAIM Y.01608</strain>
    </source>
</reference>
<comment type="caution">
    <text evidence="1">The sequence shown here is derived from an EMBL/GenBank/DDBJ whole genome shotgun (WGS) entry which is preliminary data.</text>
</comment>
<reference evidence="1" key="2">
    <citation type="submission" date="2021-01" db="EMBL/GenBank/DDBJ databases">
        <authorList>
            <person name="Schikora-Tamarit M.A."/>
        </authorList>
    </citation>
    <scope>NUCLEOTIDE SEQUENCE</scope>
    <source>
        <strain evidence="1">NCAIM Y.01608</strain>
    </source>
</reference>
<sequence>MAEPLTPPNSNTGYSTVFQTSKLPEEVTTLISSSWVKLHDVTSNTAFFFSKTFTVSGYTSCPVLPSYRLSLRAIASNVPLSKTRSKFPALVLRNWSSRLSISL</sequence>
<keyword evidence="2" id="KW-1185">Reference proteome</keyword>
<protein>
    <submittedName>
        <fullName evidence="1">Uncharacterized protein</fullName>
    </submittedName>
</protein>
<organism evidence="1 2">
    <name type="scientific">Ogataea polymorpha</name>
    <dbReference type="NCBI Taxonomy" id="460523"/>
    <lineage>
        <taxon>Eukaryota</taxon>
        <taxon>Fungi</taxon>
        <taxon>Dikarya</taxon>
        <taxon>Ascomycota</taxon>
        <taxon>Saccharomycotina</taxon>
        <taxon>Pichiomycetes</taxon>
        <taxon>Pichiales</taxon>
        <taxon>Pichiaceae</taxon>
        <taxon>Ogataea</taxon>
    </lineage>
</organism>